<dbReference type="STRING" id="42514.ENSPNAP00000000960"/>
<dbReference type="Pfam" id="PF05039">
    <property type="entry name" value="Agouti"/>
    <property type="match status" value="1"/>
</dbReference>
<dbReference type="OMA" id="RFFNSIC"/>
<feature type="disulfide bond" evidence="6">
    <location>
        <begin position="89"/>
        <end position="96"/>
    </location>
</feature>
<evidence type="ECO:0000256" key="6">
    <source>
        <dbReference type="PROSITE-ProRule" id="PRU00494"/>
    </source>
</evidence>
<dbReference type="GO" id="GO:2000253">
    <property type="term" value="P:positive regulation of feeding behavior"/>
    <property type="evidence" value="ECO:0007669"/>
    <property type="project" value="TreeGrafter"/>
</dbReference>
<evidence type="ECO:0000313" key="10">
    <source>
        <dbReference type="Proteomes" id="UP001501920"/>
    </source>
</evidence>
<keyword evidence="3 7" id="KW-0732">Signal</keyword>
<dbReference type="GO" id="GO:0005184">
    <property type="term" value="F:neuropeptide hormone activity"/>
    <property type="evidence" value="ECO:0007669"/>
    <property type="project" value="TreeGrafter"/>
</dbReference>
<organism evidence="9 10">
    <name type="scientific">Pygocentrus nattereri</name>
    <name type="common">Red-bellied piranha</name>
    <dbReference type="NCBI Taxonomy" id="42514"/>
    <lineage>
        <taxon>Eukaryota</taxon>
        <taxon>Metazoa</taxon>
        <taxon>Chordata</taxon>
        <taxon>Craniata</taxon>
        <taxon>Vertebrata</taxon>
        <taxon>Euteleostomi</taxon>
        <taxon>Actinopterygii</taxon>
        <taxon>Neopterygii</taxon>
        <taxon>Teleostei</taxon>
        <taxon>Ostariophysi</taxon>
        <taxon>Characiformes</taxon>
        <taxon>Characoidei</taxon>
        <taxon>Pygocentrus</taxon>
    </lineage>
</organism>
<dbReference type="SUPFAM" id="SSF57055">
    <property type="entry name" value="Agouti-related protein"/>
    <property type="match status" value="1"/>
</dbReference>
<dbReference type="GO" id="GO:0007218">
    <property type="term" value="P:neuropeptide signaling pathway"/>
    <property type="evidence" value="ECO:0007669"/>
    <property type="project" value="TreeGrafter"/>
</dbReference>
<dbReference type="InterPro" id="IPR027300">
    <property type="entry name" value="Agouti_dom"/>
</dbReference>
<comment type="caution">
    <text evidence="6">Lacks conserved residue(s) required for the propagation of feature annotation.</text>
</comment>
<keyword evidence="5 6" id="KW-1015">Disulfide bond</keyword>
<reference evidence="9 10" key="1">
    <citation type="submission" date="2020-10" db="EMBL/GenBank/DDBJ databases">
        <title>Pygocentrus nattereri (red-bellied piranha) genome, fPygNat1, primary haplotype.</title>
        <authorList>
            <person name="Myers G."/>
            <person name="Meyer A."/>
            <person name="Karagic N."/>
            <person name="Pippel M."/>
            <person name="Winkler S."/>
            <person name="Tracey A."/>
            <person name="Wood J."/>
            <person name="Formenti G."/>
            <person name="Howe K."/>
            <person name="Fedrigo O."/>
            <person name="Jarvis E.D."/>
        </authorList>
    </citation>
    <scope>NUCLEOTIDE SEQUENCE [LARGE SCALE GENOMIC DNA]</scope>
</reference>
<evidence type="ECO:0000256" key="4">
    <source>
        <dbReference type="ARBA" id="ARBA00022854"/>
    </source>
</evidence>
<evidence type="ECO:0000256" key="3">
    <source>
        <dbReference type="ARBA" id="ARBA00022729"/>
    </source>
</evidence>
<feature type="disulfide bond" evidence="6">
    <location>
        <begin position="80"/>
        <end position="98"/>
    </location>
</feature>
<dbReference type="OrthoDB" id="8717782at2759"/>
<sequence>MKLVMFWICLIQAALLIASAQELPFLHSELWNPGKPRTLFARRGVVEYQKLRATQPRVDAVPATPRCSRVSESCFPNSRCCDPCASCHCRFFNSICYCWRLGRHCQKKT</sequence>
<dbReference type="GO" id="GO:0008343">
    <property type="term" value="P:adult feeding behavior"/>
    <property type="evidence" value="ECO:0007669"/>
    <property type="project" value="TreeGrafter"/>
</dbReference>
<reference evidence="9" key="2">
    <citation type="submission" date="2025-08" db="UniProtKB">
        <authorList>
            <consortium name="Ensembl"/>
        </authorList>
    </citation>
    <scope>IDENTIFICATION</scope>
</reference>
<comment type="subcellular location">
    <subcellularLocation>
        <location evidence="1">Secreted</location>
    </subcellularLocation>
</comment>
<feature type="signal peptide" evidence="7">
    <location>
        <begin position="1"/>
        <end position="20"/>
    </location>
</feature>
<keyword evidence="10" id="KW-1185">Reference proteome</keyword>
<evidence type="ECO:0000256" key="2">
    <source>
        <dbReference type="ARBA" id="ARBA00022525"/>
    </source>
</evidence>
<dbReference type="Gene3D" id="4.10.760.10">
    <property type="entry name" value="Agouti domain"/>
    <property type="match status" value="1"/>
</dbReference>
<dbReference type="GO" id="GO:0070996">
    <property type="term" value="F:type 1 melanocortin receptor binding"/>
    <property type="evidence" value="ECO:0007669"/>
    <property type="project" value="TreeGrafter"/>
</dbReference>
<feature type="chain" id="PRO_5043680340" description="Agouti domain-containing protein" evidence="7">
    <location>
        <begin position="21"/>
        <end position="109"/>
    </location>
</feature>
<evidence type="ECO:0000256" key="5">
    <source>
        <dbReference type="ARBA" id="ARBA00023157"/>
    </source>
</evidence>
<dbReference type="PANTHER" id="PTHR16551">
    <property type="entry name" value="AGOUTI RELATED"/>
    <property type="match status" value="1"/>
</dbReference>
<dbReference type="Proteomes" id="UP001501920">
    <property type="component" value="Chromosome 3"/>
</dbReference>
<reference evidence="9" key="3">
    <citation type="submission" date="2025-09" db="UniProtKB">
        <authorList>
            <consortium name="Ensembl"/>
        </authorList>
    </citation>
    <scope>IDENTIFICATION</scope>
</reference>
<dbReference type="GO" id="GO:0009755">
    <property type="term" value="P:hormone-mediated signaling pathway"/>
    <property type="evidence" value="ECO:0007669"/>
    <property type="project" value="InterPro"/>
</dbReference>
<evidence type="ECO:0000256" key="7">
    <source>
        <dbReference type="SAM" id="SignalP"/>
    </source>
</evidence>
<feature type="disulfide bond" evidence="6">
    <location>
        <begin position="84"/>
        <end position="105"/>
    </location>
</feature>
<feature type="domain" description="Agouti" evidence="8">
    <location>
        <begin position="67"/>
        <end position="105"/>
    </location>
</feature>
<accession>A0A3B4BQV5</accession>
<keyword evidence="4" id="KW-0960">Knottin</keyword>
<keyword evidence="2" id="KW-0964">Secreted</keyword>
<dbReference type="InterPro" id="IPR036836">
    <property type="entry name" value="Agouti_dom_sf"/>
</dbReference>
<proteinExistence type="predicted"/>
<name>A0A3B4BQV5_PYGNA</name>
<dbReference type="Ensembl" id="ENSPNAT00000012966.2">
    <property type="protein sequence ID" value="ENSPNAP00000000960.2"/>
    <property type="gene ID" value="ENSPNAG00000007843.2"/>
</dbReference>
<dbReference type="PROSITE" id="PS51150">
    <property type="entry name" value="AGOUTI_2"/>
    <property type="match status" value="1"/>
</dbReference>
<evidence type="ECO:0000259" key="8">
    <source>
        <dbReference type="PROSITE" id="PS51150"/>
    </source>
</evidence>
<dbReference type="PANTHER" id="PTHR16551:SF5">
    <property type="entry name" value="AGOUTI-RELATED PEPTIDE 2"/>
    <property type="match status" value="1"/>
</dbReference>
<dbReference type="SMART" id="SM00792">
    <property type="entry name" value="Agouti"/>
    <property type="match status" value="1"/>
</dbReference>
<dbReference type="GO" id="GO:0005615">
    <property type="term" value="C:extracellular space"/>
    <property type="evidence" value="ECO:0007669"/>
    <property type="project" value="TreeGrafter"/>
</dbReference>
<evidence type="ECO:0000313" key="9">
    <source>
        <dbReference type="Ensembl" id="ENSPNAP00000000960.2"/>
    </source>
</evidence>
<evidence type="ECO:0000256" key="1">
    <source>
        <dbReference type="ARBA" id="ARBA00004613"/>
    </source>
</evidence>
<protein>
    <recommendedName>
        <fullName evidence="8">Agouti domain-containing protein</fullName>
    </recommendedName>
</protein>
<dbReference type="InterPro" id="IPR007733">
    <property type="entry name" value="Agouti"/>
</dbReference>
<gene>
    <name evidence="9" type="primary">LEAP2</name>
</gene>
<dbReference type="AlphaFoldDB" id="A0A3B4BQV5"/>
<dbReference type="GeneTree" id="ENSGT00730000112562"/>